<dbReference type="Proteomes" id="UP001438707">
    <property type="component" value="Unassembled WGS sequence"/>
</dbReference>
<accession>A0AAW1QPC4</accession>
<evidence type="ECO:0000313" key="10">
    <source>
        <dbReference type="EMBL" id="KAK9822951.1"/>
    </source>
</evidence>
<dbReference type="FunFam" id="1.10.10.60:FF:000060">
    <property type="entry name" value="MYB transcription factor"/>
    <property type="match status" value="1"/>
</dbReference>
<dbReference type="PROSITE" id="PS51294">
    <property type="entry name" value="HTH_MYB"/>
    <property type="match status" value="2"/>
</dbReference>
<feature type="compositionally biased region" description="Basic and acidic residues" evidence="7">
    <location>
        <begin position="303"/>
        <end position="312"/>
    </location>
</feature>
<keyword evidence="3" id="KW-0805">Transcription regulation</keyword>
<feature type="region of interest" description="Disordered" evidence="7">
    <location>
        <begin position="356"/>
        <end position="426"/>
    </location>
</feature>
<evidence type="ECO:0000256" key="1">
    <source>
        <dbReference type="ARBA" id="ARBA00004123"/>
    </source>
</evidence>
<feature type="compositionally biased region" description="Basic and acidic residues" evidence="7">
    <location>
        <begin position="139"/>
        <end position="149"/>
    </location>
</feature>
<dbReference type="CDD" id="cd00167">
    <property type="entry name" value="SANT"/>
    <property type="match status" value="2"/>
</dbReference>
<dbReference type="PANTHER" id="PTHR45614">
    <property type="entry name" value="MYB PROTEIN-RELATED"/>
    <property type="match status" value="1"/>
</dbReference>
<sequence>MSDIDDNKKGAWTPEEDDKLKNLIHAYGPRNWSVIAAGIRGRSGKSCRLRWCNQLNPDVKKDAFSDWEDAVIVKSHKVHGNKWAVIAKLLPGRTDNAVKNHWNSTLKRKYLSNALQNEYMEPDVSLDWLLAHHDDCADRDGSQDTRENTGDCDSPRSGILAHGHGHRALLKRKLSDGDISSHGGYRRSPLGNGASLSNRAAAVQRPNLNDSMSQLADLPEAYKWCLMEAARLCGSSGSFSAPGFPTQSTSPQGDDRSSFPMGFAENDDGFDEWQDPDTGSLGGSALLEDPHPHHHHHRHAQQRRRDQREGFRPHMGPPQHMQLPRVSRTEGDDLLIAAHNPLRMRAQPQAADFGSEVLPTLQTEPVRKGTEKSLRGGSQGQLEDDDTPHSHMGPRSASAPLSSRPTETPLPSAPAPINDSSPQDDWQAALMQQIQDLPDVMDAELQATLGHGLADLQAFSGSL</sequence>
<dbReference type="Pfam" id="PF00249">
    <property type="entry name" value="Myb_DNA-binding"/>
    <property type="match status" value="2"/>
</dbReference>
<dbReference type="SUPFAM" id="SSF46689">
    <property type="entry name" value="Homeodomain-like"/>
    <property type="match status" value="1"/>
</dbReference>
<feature type="region of interest" description="Disordered" evidence="7">
    <location>
        <begin position="139"/>
        <end position="158"/>
    </location>
</feature>
<proteinExistence type="predicted"/>
<comment type="subcellular location">
    <subcellularLocation>
        <location evidence="1">Nucleus</location>
    </subcellularLocation>
</comment>
<feature type="region of interest" description="Disordered" evidence="7">
    <location>
        <begin position="243"/>
        <end position="326"/>
    </location>
</feature>
<feature type="compositionally biased region" description="Basic and acidic residues" evidence="7">
    <location>
        <begin position="365"/>
        <end position="374"/>
    </location>
</feature>
<keyword evidence="5" id="KW-0804">Transcription</keyword>
<dbReference type="InterPro" id="IPR001005">
    <property type="entry name" value="SANT/Myb"/>
</dbReference>
<keyword evidence="6" id="KW-0539">Nucleus</keyword>
<feature type="domain" description="HTH myb-type" evidence="9">
    <location>
        <begin position="60"/>
        <end position="110"/>
    </location>
</feature>
<evidence type="ECO:0000313" key="11">
    <source>
        <dbReference type="Proteomes" id="UP001438707"/>
    </source>
</evidence>
<feature type="compositionally biased region" description="Acidic residues" evidence="7">
    <location>
        <begin position="265"/>
        <end position="275"/>
    </location>
</feature>
<gene>
    <name evidence="10" type="ORF">WJX74_008278</name>
</gene>
<dbReference type="Gene3D" id="1.10.10.60">
    <property type="entry name" value="Homeodomain-like"/>
    <property type="match status" value="2"/>
</dbReference>
<keyword evidence="11" id="KW-1185">Reference proteome</keyword>
<evidence type="ECO:0000256" key="5">
    <source>
        <dbReference type="ARBA" id="ARBA00023163"/>
    </source>
</evidence>
<keyword evidence="4" id="KW-0238">DNA-binding</keyword>
<dbReference type="InterPro" id="IPR017930">
    <property type="entry name" value="Myb_dom"/>
</dbReference>
<evidence type="ECO:0000259" key="9">
    <source>
        <dbReference type="PROSITE" id="PS51294"/>
    </source>
</evidence>
<dbReference type="InterPro" id="IPR009057">
    <property type="entry name" value="Homeodomain-like_sf"/>
</dbReference>
<feature type="domain" description="Myb-like" evidence="8">
    <location>
        <begin position="56"/>
        <end position="106"/>
    </location>
</feature>
<feature type="compositionally biased region" description="Basic residues" evidence="7">
    <location>
        <begin position="292"/>
        <end position="302"/>
    </location>
</feature>
<dbReference type="AlphaFoldDB" id="A0AAW1QPC4"/>
<dbReference type="PROSITE" id="PS50090">
    <property type="entry name" value="MYB_LIKE"/>
    <property type="match status" value="2"/>
</dbReference>
<organism evidence="10 11">
    <name type="scientific">Apatococcus lobatus</name>
    <dbReference type="NCBI Taxonomy" id="904363"/>
    <lineage>
        <taxon>Eukaryota</taxon>
        <taxon>Viridiplantae</taxon>
        <taxon>Chlorophyta</taxon>
        <taxon>core chlorophytes</taxon>
        <taxon>Trebouxiophyceae</taxon>
        <taxon>Chlorellales</taxon>
        <taxon>Chlorellaceae</taxon>
        <taxon>Apatococcus</taxon>
    </lineage>
</organism>
<keyword evidence="2" id="KW-0677">Repeat</keyword>
<evidence type="ECO:0000256" key="3">
    <source>
        <dbReference type="ARBA" id="ARBA00023015"/>
    </source>
</evidence>
<dbReference type="PANTHER" id="PTHR45614:SF25">
    <property type="entry name" value="MYB PROTEIN"/>
    <property type="match status" value="1"/>
</dbReference>
<protein>
    <submittedName>
        <fullName evidence="10">Uncharacterized protein</fullName>
    </submittedName>
</protein>
<dbReference type="GO" id="GO:0000981">
    <property type="term" value="F:DNA-binding transcription factor activity, RNA polymerase II-specific"/>
    <property type="evidence" value="ECO:0007669"/>
    <property type="project" value="TreeGrafter"/>
</dbReference>
<evidence type="ECO:0000256" key="7">
    <source>
        <dbReference type="SAM" id="MobiDB-lite"/>
    </source>
</evidence>
<reference evidence="10 11" key="1">
    <citation type="journal article" date="2024" name="Nat. Commun.">
        <title>Phylogenomics reveals the evolutionary origins of lichenization in chlorophyte algae.</title>
        <authorList>
            <person name="Puginier C."/>
            <person name="Libourel C."/>
            <person name="Otte J."/>
            <person name="Skaloud P."/>
            <person name="Haon M."/>
            <person name="Grisel S."/>
            <person name="Petersen M."/>
            <person name="Berrin J.G."/>
            <person name="Delaux P.M."/>
            <person name="Dal Grande F."/>
            <person name="Keller J."/>
        </authorList>
    </citation>
    <scope>NUCLEOTIDE SEQUENCE [LARGE SCALE GENOMIC DNA]</scope>
    <source>
        <strain evidence="10 11">SAG 2145</strain>
    </source>
</reference>
<dbReference type="GO" id="GO:0005634">
    <property type="term" value="C:nucleus"/>
    <property type="evidence" value="ECO:0007669"/>
    <property type="project" value="UniProtKB-SubCell"/>
</dbReference>
<evidence type="ECO:0000259" key="8">
    <source>
        <dbReference type="PROSITE" id="PS50090"/>
    </source>
</evidence>
<dbReference type="GO" id="GO:0000978">
    <property type="term" value="F:RNA polymerase II cis-regulatory region sequence-specific DNA binding"/>
    <property type="evidence" value="ECO:0007669"/>
    <property type="project" value="TreeGrafter"/>
</dbReference>
<feature type="compositionally biased region" description="Low complexity" evidence="7">
    <location>
        <begin position="394"/>
        <end position="405"/>
    </location>
</feature>
<dbReference type="SMART" id="SM00717">
    <property type="entry name" value="SANT"/>
    <property type="match status" value="2"/>
</dbReference>
<comment type="caution">
    <text evidence="10">The sequence shown here is derived from an EMBL/GenBank/DDBJ whole genome shotgun (WGS) entry which is preliminary data.</text>
</comment>
<feature type="domain" description="Myb-like" evidence="8">
    <location>
        <begin position="4"/>
        <end position="55"/>
    </location>
</feature>
<feature type="domain" description="HTH myb-type" evidence="9">
    <location>
        <begin position="1"/>
        <end position="59"/>
    </location>
</feature>
<dbReference type="InterPro" id="IPR050560">
    <property type="entry name" value="MYB_TF"/>
</dbReference>
<dbReference type="EMBL" id="JALJOS010000029">
    <property type="protein sequence ID" value="KAK9822951.1"/>
    <property type="molecule type" value="Genomic_DNA"/>
</dbReference>
<evidence type="ECO:0000256" key="6">
    <source>
        <dbReference type="ARBA" id="ARBA00023242"/>
    </source>
</evidence>
<evidence type="ECO:0000256" key="4">
    <source>
        <dbReference type="ARBA" id="ARBA00023125"/>
    </source>
</evidence>
<evidence type="ECO:0000256" key="2">
    <source>
        <dbReference type="ARBA" id="ARBA00022737"/>
    </source>
</evidence>
<name>A0AAW1QPC4_9CHLO</name>